<keyword evidence="1" id="KW-1133">Transmembrane helix</keyword>
<dbReference type="RefSeq" id="WP_289167527.1">
    <property type="nucleotide sequence ID" value="NZ_JASZZN010000042.1"/>
</dbReference>
<evidence type="ECO:0000256" key="1">
    <source>
        <dbReference type="SAM" id="Phobius"/>
    </source>
</evidence>
<evidence type="ECO:0000259" key="2">
    <source>
        <dbReference type="Pfam" id="PF09346"/>
    </source>
</evidence>
<reference evidence="3 4" key="1">
    <citation type="submission" date="2023-06" db="EMBL/GenBank/DDBJ databases">
        <title>Roseiconus lacunae JC819 isolated from Gulf of Mannar region, Tamil Nadu.</title>
        <authorList>
            <person name="Pk S."/>
            <person name="Ch S."/>
            <person name="Ch V.R."/>
        </authorList>
    </citation>
    <scope>NUCLEOTIDE SEQUENCE [LARGE SCALE GENOMIC DNA]</scope>
    <source>
        <strain evidence="3 4">JC819</strain>
    </source>
</reference>
<sequence>MNESDVKRIEDRFEFSLPSDYRHLLLRFPVRFSAGTTDQPLWDNADALIARNHELRTERKSLGVTYQPLPENYFLIGEDGAGWQFLIDVCDERCVVHIMEFERVDQIGPSLGDDGQPERIADWLHRYLLDLKNDGIDITSSTAPEYRMGWGCILGGLGFCLLLALVISLMVAGIESLTGR</sequence>
<dbReference type="InterPro" id="IPR018958">
    <property type="entry name" value="Knr4/Smi1-like_dom"/>
</dbReference>
<protein>
    <submittedName>
        <fullName evidence="3">SMI1/KNR4 family protein</fullName>
    </submittedName>
</protein>
<gene>
    <name evidence="3" type="ORF">QTN89_28275</name>
</gene>
<organism evidence="3 4">
    <name type="scientific">Roseiconus lacunae</name>
    <dbReference type="NCBI Taxonomy" id="2605694"/>
    <lineage>
        <taxon>Bacteria</taxon>
        <taxon>Pseudomonadati</taxon>
        <taxon>Planctomycetota</taxon>
        <taxon>Planctomycetia</taxon>
        <taxon>Pirellulales</taxon>
        <taxon>Pirellulaceae</taxon>
        <taxon>Roseiconus</taxon>
    </lineage>
</organism>
<dbReference type="EMBL" id="JASZZN010000042">
    <property type="protein sequence ID" value="MDM4019385.1"/>
    <property type="molecule type" value="Genomic_DNA"/>
</dbReference>
<keyword evidence="1" id="KW-0472">Membrane</keyword>
<dbReference type="InterPro" id="IPR037883">
    <property type="entry name" value="Knr4/Smi1-like_sf"/>
</dbReference>
<dbReference type="SUPFAM" id="SSF160631">
    <property type="entry name" value="SMI1/KNR4-like"/>
    <property type="match status" value="1"/>
</dbReference>
<evidence type="ECO:0000313" key="4">
    <source>
        <dbReference type="Proteomes" id="UP001239462"/>
    </source>
</evidence>
<keyword evidence="1" id="KW-0812">Transmembrane</keyword>
<name>A0ABT7PSF2_9BACT</name>
<proteinExistence type="predicted"/>
<dbReference type="Gene3D" id="3.40.1580.10">
    <property type="entry name" value="SMI1/KNR4-like"/>
    <property type="match status" value="1"/>
</dbReference>
<accession>A0ABT7PSF2</accession>
<dbReference type="Proteomes" id="UP001239462">
    <property type="component" value="Unassembled WGS sequence"/>
</dbReference>
<feature type="domain" description="Knr4/Smi1-like" evidence="2">
    <location>
        <begin position="2"/>
        <end position="113"/>
    </location>
</feature>
<keyword evidence="4" id="KW-1185">Reference proteome</keyword>
<feature type="transmembrane region" description="Helical" evidence="1">
    <location>
        <begin position="148"/>
        <end position="174"/>
    </location>
</feature>
<evidence type="ECO:0000313" key="3">
    <source>
        <dbReference type="EMBL" id="MDM4019385.1"/>
    </source>
</evidence>
<dbReference type="Pfam" id="PF09346">
    <property type="entry name" value="SMI1_KNR4"/>
    <property type="match status" value="1"/>
</dbReference>
<comment type="caution">
    <text evidence="3">The sequence shown here is derived from an EMBL/GenBank/DDBJ whole genome shotgun (WGS) entry which is preliminary data.</text>
</comment>